<sequence length="701" mass="75618">MRVLLIDNYDSYTYNLFQLLAEVYGKEPTVLLNDDPSWSELDPAEFDCVVISPGPGRPQQPADLGFCQEVLDRWEDVPVLGVCLGHQAIAHHHGAHVVQGTPRHGHLAKVRHGGRDLFDGLPQNFVAVRYHSLRVTEPLPEDLQATAWAEDGTVMALRHRTLPRWGVQFHPESIASEWGAQLLRNFAKLIGGNYAPAPSKQPRRSLPRDHAPATGPELRPVVEVIDRAVDTAALFTDVFSTSVNSFWLDSSAPGTGAARFSFLGDDSGPLAETLTYRTGENAVTVRDSTGERAEPGTIFDVLRQRLRARRLTTPDLPFDLNGGYVGYFGYELKAECGSPNVHTAETPDAVWTFADRLIAVDHLEDKTYVLAVSATGAGELESARAWVAETALRARSLPDTAPAGPAGPAATAPSDGGDLARARAEYVKDIGDCLHELNSGESYEICLTNRIRLPALPDPLGYHLLLRRLNPAPYGAFLRHGDVSVVCSSPERFLRIDRDGVAESKPIKGTAPRGKDPASDEALRRSLTASAKTRAENLMIVDLLRNDLGRVCEVGSVEVPAYMVTESYATVHQLVTTIRGRLRHDVDPVSCVRACFPGGSMTGAPKVRTMAIIDRLEQEGRGIYSGTIGYFGLSGGADLNIVIRTAVTTGTGTVIGAGGAIVLDSDPHEEFDEVLLKGHALVRAHGLLAGTSGRGGQADAP</sequence>
<evidence type="ECO:0000259" key="9">
    <source>
        <dbReference type="Pfam" id="PF00117"/>
    </source>
</evidence>
<evidence type="ECO:0000259" key="11">
    <source>
        <dbReference type="Pfam" id="PF04715"/>
    </source>
</evidence>
<dbReference type="PRINTS" id="PR00097">
    <property type="entry name" value="ANTSNTHASEII"/>
</dbReference>
<comment type="similarity">
    <text evidence="1">In the C-terminal section; belongs to the anthranilate synthase component I family.</text>
</comment>
<dbReference type="GO" id="GO:0000162">
    <property type="term" value="P:L-tryptophan biosynthetic process"/>
    <property type="evidence" value="ECO:0007669"/>
    <property type="project" value="TreeGrafter"/>
</dbReference>
<evidence type="ECO:0000256" key="3">
    <source>
        <dbReference type="ARBA" id="ARBA00022679"/>
    </source>
</evidence>
<dbReference type="PROSITE" id="PS51273">
    <property type="entry name" value="GATASE_TYPE_1"/>
    <property type="match status" value="1"/>
</dbReference>
<evidence type="ECO:0000259" key="10">
    <source>
        <dbReference type="Pfam" id="PF00425"/>
    </source>
</evidence>
<dbReference type="GO" id="GO:0005737">
    <property type="term" value="C:cytoplasm"/>
    <property type="evidence" value="ECO:0007669"/>
    <property type="project" value="TreeGrafter"/>
</dbReference>
<protein>
    <recommendedName>
        <fullName evidence="6">Aminodeoxychorismate synthase</fullName>
        <ecNumber evidence="2">2.6.1.85</ecNumber>
    </recommendedName>
    <alternativeName>
        <fullName evidence="7">4-amino-4-deoxychorismate synthase</fullName>
    </alternativeName>
</protein>
<dbReference type="InterPro" id="IPR015890">
    <property type="entry name" value="Chorismate_C"/>
</dbReference>
<keyword evidence="13" id="KW-1185">Reference proteome</keyword>
<dbReference type="NCBIfam" id="TIGR00566">
    <property type="entry name" value="trpG_papA"/>
    <property type="match status" value="1"/>
</dbReference>
<dbReference type="RefSeq" id="WP_184731903.1">
    <property type="nucleotide sequence ID" value="NZ_BMRW01000011.1"/>
</dbReference>
<dbReference type="Proteomes" id="UP000556436">
    <property type="component" value="Unassembled WGS sequence"/>
</dbReference>
<reference evidence="12 13" key="1">
    <citation type="submission" date="2020-08" db="EMBL/GenBank/DDBJ databases">
        <title>Genomic Encyclopedia of Type Strains, Phase III (KMG-III): the genomes of soil and plant-associated and newly described type strains.</title>
        <authorList>
            <person name="Whitman W."/>
        </authorList>
    </citation>
    <scope>NUCLEOTIDE SEQUENCE [LARGE SCALE GENOMIC DNA]</scope>
    <source>
        <strain evidence="12 13">CECT 3265</strain>
    </source>
</reference>
<organism evidence="12 13">
    <name type="scientific">Streptomyces netropsis</name>
    <name type="common">Streptoverticillium netropsis</name>
    <dbReference type="NCBI Taxonomy" id="55404"/>
    <lineage>
        <taxon>Bacteria</taxon>
        <taxon>Bacillati</taxon>
        <taxon>Actinomycetota</taxon>
        <taxon>Actinomycetes</taxon>
        <taxon>Kitasatosporales</taxon>
        <taxon>Streptomycetaceae</taxon>
        <taxon>Streptomyces</taxon>
    </lineage>
</organism>
<gene>
    <name evidence="12" type="ORF">FHS38_001449</name>
</gene>
<feature type="domain" description="Glutamine amidotransferase" evidence="9">
    <location>
        <begin position="4"/>
        <end position="187"/>
    </location>
</feature>
<dbReference type="PANTHER" id="PTHR11236:SF18">
    <property type="entry name" value="AMINODEOXYCHORISMATE SYNTHASE"/>
    <property type="match status" value="1"/>
</dbReference>
<dbReference type="Gene3D" id="3.40.50.880">
    <property type="match status" value="1"/>
</dbReference>
<keyword evidence="4" id="KW-0315">Glutamine amidotransferase</keyword>
<comment type="catalytic activity">
    <reaction evidence="5">
        <text>chorismate + L-glutamine = 4-amino-4-deoxychorismate + L-glutamate</text>
        <dbReference type="Rhea" id="RHEA:11672"/>
        <dbReference type="ChEBI" id="CHEBI:29748"/>
        <dbReference type="ChEBI" id="CHEBI:29985"/>
        <dbReference type="ChEBI" id="CHEBI:58359"/>
        <dbReference type="ChEBI" id="CHEBI:58406"/>
        <dbReference type="EC" id="2.6.1.85"/>
    </reaction>
    <physiologicalReaction direction="left-to-right" evidence="5">
        <dbReference type="Rhea" id="RHEA:11673"/>
    </physiologicalReaction>
</comment>
<evidence type="ECO:0000256" key="7">
    <source>
        <dbReference type="ARBA" id="ARBA00083979"/>
    </source>
</evidence>
<dbReference type="NCBIfam" id="TIGR00553">
    <property type="entry name" value="pabB"/>
    <property type="match status" value="1"/>
</dbReference>
<dbReference type="PANTHER" id="PTHR11236">
    <property type="entry name" value="AMINOBENZOATE/ANTHRANILATE SYNTHASE"/>
    <property type="match status" value="1"/>
</dbReference>
<feature type="domain" description="Anthranilate synthase component I N-terminal" evidence="11">
    <location>
        <begin position="234"/>
        <end position="369"/>
    </location>
</feature>
<evidence type="ECO:0000256" key="5">
    <source>
        <dbReference type="ARBA" id="ARBA00052789"/>
    </source>
</evidence>
<dbReference type="Pfam" id="PF04715">
    <property type="entry name" value="Anth_synt_I_N"/>
    <property type="match status" value="1"/>
</dbReference>
<dbReference type="AlphaFoldDB" id="A0A7W7L979"/>
<accession>A0A7W7L979</accession>
<dbReference type="InterPro" id="IPR017926">
    <property type="entry name" value="GATASE"/>
</dbReference>
<dbReference type="PRINTS" id="PR00099">
    <property type="entry name" value="CPSGATASE"/>
</dbReference>
<dbReference type="GO" id="GO:0008153">
    <property type="term" value="P:4-aminobenzoate biosynthetic process"/>
    <property type="evidence" value="ECO:0007669"/>
    <property type="project" value="TreeGrafter"/>
</dbReference>
<feature type="region of interest" description="Disordered" evidence="8">
    <location>
        <begin position="194"/>
        <end position="215"/>
    </location>
</feature>
<dbReference type="Pfam" id="PF00425">
    <property type="entry name" value="Chorismate_bind"/>
    <property type="match status" value="1"/>
</dbReference>
<dbReference type="InterPro" id="IPR006221">
    <property type="entry name" value="TrpG/PapA_dom"/>
</dbReference>
<dbReference type="Gene3D" id="3.60.120.10">
    <property type="entry name" value="Anthranilate synthase"/>
    <property type="match status" value="1"/>
</dbReference>
<dbReference type="FunFam" id="3.40.50.880:FF:000003">
    <property type="entry name" value="Anthranilate synthase component II"/>
    <property type="match status" value="1"/>
</dbReference>
<dbReference type="InterPro" id="IPR005802">
    <property type="entry name" value="ADC_synth_comp_1"/>
</dbReference>
<dbReference type="InterPro" id="IPR019999">
    <property type="entry name" value="Anth_synth_I-like"/>
</dbReference>
<evidence type="ECO:0000256" key="4">
    <source>
        <dbReference type="ARBA" id="ARBA00022962"/>
    </source>
</evidence>
<dbReference type="SUPFAM" id="SSF56322">
    <property type="entry name" value="ADC synthase"/>
    <property type="match status" value="1"/>
</dbReference>
<name>A0A7W7L979_STRNE</name>
<proteinExistence type="inferred from homology"/>
<dbReference type="InterPro" id="IPR006805">
    <property type="entry name" value="Anth_synth_I_N"/>
</dbReference>
<evidence type="ECO:0000313" key="13">
    <source>
        <dbReference type="Proteomes" id="UP000556436"/>
    </source>
</evidence>
<evidence type="ECO:0000256" key="2">
    <source>
        <dbReference type="ARBA" id="ARBA00013139"/>
    </source>
</evidence>
<evidence type="ECO:0000256" key="6">
    <source>
        <dbReference type="ARBA" id="ARBA00072983"/>
    </source>
</evidence>
<dbReference type="InterPro" id="IPR029062">
    <property type="entry name" value="Class_I_gatase-like"/>
</dbReference>
<dbReference type="PRINTS" id="PR00096">
    <property type="entry name" value="GATASE"/>
</dbReference>
<keyword evidence="12" id="KW-0032">Aminotransferase</keyword>
<dbReference type="SUPFAM" id="SSF52317">
    <property type="entry name" value="Class I glutamine amidotransferase-like"/>
    <property type="match status" value="1"/>
</dbReference>
<evidence type="ECO:0000256" key="1">
    <source>
        <dbReference type="ARBA" id="ARBA00005970"/>
    </source>
</evidence>
<dbReference type="InterPro" id="IPR005801">
    <property type="entry name" value="ADC_synthase"/>
</dbReference>
<dbReference type="CDD" id="cd01743">
    <property type="entry name" value="GATase1_Anthranilate_Synthase"/>
    <property type="match status" value="1"/>
</dbReference>
<evidence type="ECO:0000313" key="12">
    <source>
        <dbReference type="EMBL" id="MBB4885421.1"/>
    </source>
</evidence>
<dbReference type="EMBL" id="JACHJG010000002">
    <property type="protein sequence ID" value="MBB4885421.1"/>
    <property type="molecule type" value="Genomic_DNA"/>
</dbReference>
<comment type="caution">
    <text evidence="12">The sequence shown here is derived from an EMBL/GenBank/DDBJ whole genome shotgun (WGS) entry which is preliminary data.</text>
</comment>
<evidence type="ECO:0000256" key="8">
    <source>
        <dbReference type="SAM" id="MobiDB-lite"/>
    </source>
</evidence>
<dbReference type="GO" id="GO:0009396">
    <property type="term" value="P:folic acid-containing compound biosynthetic process"/>
    <property type="evidence" value="ECO:0007669"/>
    <property type="project" value="InterPro"/>
</dbReference>
<dbReference type="GO" id="GO:0046820">
    <property type="term" value="F:4-amino-4-deoxychorismate synthase activity"/>
    <property type="evidence" value="ECO:0007669"/>
    <property type="project" value="UniProtKB-EC"/>
</dbReference>
<feature type="domain" description="Chorismate-utilising enzyme C-terminal" evidence="10">
    <location>
        <begin position="423"/>
        <end position="677"/>
    </location>
</feature>
<feature type="region of interest" description="Disordered" evidence="8">
    <location>
        <begin position="397"/>
        <end position="417"/>
    </location>
</feature>
<keyword evidence="3 12" id="KW-0808">Transferase</keyword>
<dbReference type="EC" id="2.6.1.85" evidence="2"/>
<dbReference type="Pfam" id="PF00117">
    <property type="entry name" value="GATase"/>
    <property type="match status" value="1"/>
</dbReference>
<feature type="compositionally biased region" description="Low complexity" evidence="8">
    <location>
        <begin position="398"/>
        <end position="417"/>
    </location>
</feature>